<organism evidence="4 5">
    <name type="scientific">Candida theae</name>
    <dbReference type="NCBI Taxonomy" id="1198502"/>
    <lineage>
        <taxon>Eukaryota</taxon>
        <taxon>Fungi</taxon>
        <taxon>Dikarya</taxon>
        <taxon>Ascomycota</taxon>
        <taxon>Saccharomycotina</taxon>
        <taxon>Pichiomycetes</taxon>
        <taxon>Debaryomycetaceae</taxon>
        <taxon>Candida/Lodderomyces clade</taxon>
        <taxon>Candida</taxon>
    </lineage>
</organism>
<evidence type="ECO:0000256" key="3">
    <source>
        <dbReference type="SAM" id="MobiDB-lite"/>
    </source>
</evidence>
<dbReference type="GeneID" id="76151628"/>
<dbReference type="InterPro" id="IPR019128">
    <property type="entry name" value="Dcc1"/>
</dbReference>
<comment type="caution">
    <text evidence="4">The sequence shown here is derived from an EMBL/GenBank/DDBJ whole genome shotgun (WGS) entry which is preliminary data.</text>
</comment>
<evidence type="ECO:0000256" key="1">
    <source>
        <dbReference type="ARBA" id="ARBA00007017"/>
    </source>
</evidence>
<dbReference type="Pfam" id="PF09724">
    <property type="entry name" value="Dcc1"/>
    <property type="match status" value="1"/>
</dbReference>
<reference evidence="4 5" key="1">
    <citation type="journal article" date="2022" name="DNA Res.">
        <title>Genome analysis of five recently described species of the CUG-Ser clade uncovers Candida theae as a new hybrid lineage with pathogenic potential in the Candida parapsilosis species complex.</title>
        <authorList>
            <person name="Mixao V."/>
            <person name="Del Olmo V."/>
            <person name="Hegedusova E."/>
            <person name="Saus E."/>
            <person name="Pryszcz L."/>
            <person name="Cillingova A."/>
            <person name="Nosek J."/>
            <person name="Gabaldon T."/>
        </authorList>
    </citation>
    <scope>NUCLEOTIDE SEQUENCE [LARGE SCALE GENOMIC DNA]</scope>
    <source>
        <strain evidence="4 5">CBS 12239</strain>
    </source>
</reference>
<dbReference type="PANTHER" id="PTHR13395:SF6">
    <property type="entry name" value="SISTER CHROMATID COHESION PROTEIN DCC1"/>
    <property type="match status" value="1"/>
</dbReference>
<evidence type="ECO:0000256" key="2">
    <source>
        <dbReference type="ARBA" id="ARBA00022705"/>
    </source>
</evidence>
<dbReference type="Proteomes" id="UP001204833">
    <property type="component" value="Unassembled WGS sequence"/>
</dbReference>
<dbReference type="PANTHER" id="PTHR13395">
    <property type="entry name" value="SISTER CHROMATID COHESION PROTEIN DCC1-RELATED"/>
    <property type="match status" value="1"/>
</dbReference>
<dbReference type="GO" id="GO:0000775">
    <property type="term" value="C:chromosome, centromeric region"/>
    <property type="evidence" value="ECO:0007669"/>
    <property type="project" value="TreeGrafter"/>
</dbReference>
<feature type="region of interest" description="Disordered" evidence="3">
    <location>
        <begin position="304"/>
        <end position="334"/>
    </location>
</feature>
<dbReference type="RefSeq" id="XP_051608066.1">
    <property type="nucleotide sequence ID" value="XM_051753003.1"/>
</dbReference>
<dbReference type="GO" id="GO:0034088">
    <property type="term" value="P:maintenance of mitotic sister chromatid cohesion"/>
    <property type="evidence" value="ECO:0007669"/>
    <property type="project" value="TreeGrafter"/>
</dbReference>
<dbReference type="AlphaFoldDB" id="A0AAD5BD69"/>
<keyword evidence="5" id="KW-1185">Reference proteome</keyword>
<dbReference type="EMBL" id="JAIHNG010000129">
    <property type="protein sequence ID" value="KAI5956084.1"/>
    <property type="molecule type" value="Genomic_DNA"/>
</dbReference>
<sequence length="491" mass="54403">MTSTIPVYQQLRPDANYTYKLIQLPRNIVSHISNSNQNRSSSGSILNGATTLDLKTKPKLNSVASSLHGVDDDGENDTVVVCTRDATFKLRQNNHSNCVLLMNSRRIRHFTESDSGNGDANCGGGEDSRAGKQDEHDVLMGFSQCNYVYELTQIVGSILDVVPEYHDSNNKNTSRVQVGRKYMTKNELAELSPCSPIEFEKIYTESCLCEIATSANQNFTTSSSSSNDNDNDNDDCKYVYKLSSDVVTQILHTLITFLISQSKHESSFAIPELNLVDNGHVFAEWQVSMIEAVIHKFTIADTETTSNSTSNSIGATDDDQQNTNTPENSKDSRHLRLNNHAITNWFGVQELSKLDHGWQSGMTTVADFLLSWKTALPSFYNVPLDIAQLGGHYYTTTSATSATSASSATSATSSSSSSTSLLIHYVDQSSLSQDIPTRFKQLLQVQPSWKYNEFVACLQPVLESGKKVDSVILKYGKKKRIKRDQFLVCAR</sequence>
<dbReference type="GO" id="GO:0000785">
    <property type="term" value="C:chromatin"/>
    <property type="evidence" value="ECO:0007669"/>
    <property type="project" value="TreeGrafter"/>
</dbReference>
<keyword evidence="2" id="KW-0235">DNA replication</keyword>
<evidence type="ECO:0000313" key="5">
    <source>
        <dbReference type="Proteomes" id="UP001204833"/>
    </source>
</evidence>
<gene>
    <name evidence="4" type="ORF">KGF57_003570</name>
</gene>
<comment type="similarity">
    <text evidence="1">Belongs to the DCC1 family.</text>
</comment>
<protein>
    <submittedName>
        <fullName evidence="4">DCC1</fullName>
    </submittedName>
</protein>
<dbReference type="GO" id="GO:0006260">
    <property type="term" value="P:DNA replication"/>
    <property type="evidence" value="ECO:0007669"/>
    <property type="project" value="UniProtKB-KW"/>
</dbReference>
<name>A0AAD5BD69_9ASCO</name>
<evidence type="ECO:0000313" key="4">
    <source>
        <dbReference type="EMBL" id="KAI5956084.1"/>
    </source>
</evidence>
<accession>A0AAD5BD69</accession>
<dbReference type="GO" id="GO:0031390">
    <property type="term" value="C:Ctf18 RFC-like complex"/>
    <property type="evidence" value="ECO:0007669"/>
    <property type="project" value="InterPro"/>
</dbReference>
<proteinExistence type="inferred from homology"/>